<reference evidence="7 8" key="1">
    <citation type="submission" date="2016-10" db="EMBL/GenBank/DDBJ databases">
        <authorList>
            <person name="de Groot N.N."/>
        </authorList>
    </citation>
    <scope>NUCLEOTIDE SEQUENCE [LARGE SCALE GENOMIC DNA]</scope>
    <source>
        <strain evidence="7 8">MON 2.2</strain>
    </source>
</reference>
<keyword evidence="8" id="KW-1185">Reference proteome</keyword>
<feature type="transmembrane region" description="Helical" evidence="5">
    <location>
        <begin position="227"/>
        <end position="248"/>
    </location>
</feature>
<keyword evidence="4 5" id="KW-0472">Membrane</keyword>
<evidence type="ECO:0000256" key="5">
    <source>
        <dbReference type="SAM" id="Phobius"/>
    </source>
</evidence>
<accession>A0A1G6VP83</accession>
<feature type="transmembrane region" description="Helical" evidence="5">
    <location>
        <begin position="81"/>
        <end position="98"/>
    </location>
</feature>
<feature type="transmembrane region" description="Helical" evidence="5">
    <location>
        <begin position="137"/>
        <end position="156"/>
    </location>
</feature>
<name>A0A1G6VP83_9ACTN</name>
<dbReference type="InterPro" id="IPR036513">
    <property type="entry name" value="STAS_dom_sf"/>
</dbReference>
<dbReference type="InterPro" id="IPR002645">
    <property type="entry name" value="STAS_dom"/>
</dbReference>
<dbReference type="EMBL" id="LT629688">
    <property type="protein sequence ID" value="SDD55334.1"/>
    <property type="molecule type" value="Genomic_DNA"/>
</dbReference>
<dbReference type="Proteomes" id="UP000198546">
    <property type="component" value="Chromosome i"/>
</dbReference>
<feature type="transmembrane region" description="Helical" evidence="5">
    <location>
        <begin position="162"/>
        <end position="180"/>
    </location>
</feature>
<feature type="transmembrane region" description="Helical" evidence="5">
    <location>
        <begin position="187"/>
        <end position="207"/>
    </location>
</feature>
<dbReference type="InterPro" id="IPR011547">
    <property type="entry name" value="SLC26A/SulP_dom"/>
</dbReference>
<evidence type="ECO:0000259" key="6">
    <source>
        <dbReference type="PROSITE" id="PS50801"/>
    </source>
</evidence>
<evidence type="ECO:0000256" key="3">
    <source>
        <dbReference type="ARBA" id="ARBA00022989"/>
    </source>
</evidence>
<feature type="transmembrane region" description="Helical" evidence="5">
    <location>
        <begin position="311"/>
        <end position="344"/>
    </location>
</feature>
<feature type="domain" description="STAS" evidence="6">
    <location>
        <begin position="416"/>
        <end position="487"/>
    </location>
</feature>
<sequence length="504" mass="52984">MTAPAPTLPPELDAESHSVRAALRSPRRLRTEVLAGLVVALALIPEAISFSIIAGVDPRVGLFASFTMAVTISIVGGRRAMISAATGAVALVIAPLVREHGMDYLIATVLLAGLMQVVLSVLGVAKLMRFIPRSVMVGFVNALAILIFTSQVPYLLGVPWAVYPMVAIGIAIMVFFPRLTRVVPAPLVAIVVLTVAAVALGVQVPTVGDQGALPDSLPTLFLPDVPLTLDTLQIIAPYAFAVALVGLLESLLTAKLVDDVTDTHSNKTREGWGQGVANIVTGFFGGMGGCAMIGQTMINVKVSGARTRISTFLAGVFLLVLVVVLGDIVAIIPMAALVAVMIMVSVGTLDWHSVDPRTLRNMPLSATAIMVVTVVVTVATHNLAYGVISGIIVAVLFFANRVAHFTEVVDVATPDPDTRVYAVKGVLFFASSNDLVYQFDYAGDPHDVVIDLSEAQIFDASTVAALDAIETKYAQRGKNARIIGLNEASTAWHGRLSGKLGAGH</sequence>
<comment type="subcellular location">
    <subcellularLocation>
        <location evidence="1">Membrane</location>
        <topology evidence="1">Multi-pass membrane protein</topology>
    </subcellularLocation>
</comment>
<dbReference type="AlphaFoldDB" id="A0A1G6VP83"/>
<dbReference type="SUPFAM" id="SSF52091">
    <property type="entry name" value="SpoIIaa-like"/>
    <property type="match status" value="1"/>
</dbReference>
<evidence type="ECO:0000256" key="2">
    <source>
        <dbReference type="ARBA" id="ARBA00022692"/>
    </source>
</evidence>
<feature type="transmembrane region" description="Helical" evidence="5">
    <location>
        <begin position="33"/>
        <end position="54"/>
    </location>
</feature>
<dbReference type="OrthoDB" id="9771198at2"/>
<gene>
    <name evidence="7" type="ORF">SAMN04489747_1217</name>
</gene>
<organism evidence="7 8">
    <name type="scientific">Auraticoccus monumenti</name>
    <dbReference type="NCBI Taxonomy" id="675864"/>
    <lineage>
        <taxon>Bacteria</taxon>
        <taxon>Bacillati</taxon>
        <taxon>Actinomycetota</taxon>
        <taxon>Actinomycetes</taxon>
        <taxon>Propionibacteriales</taxon>
        <taxon>Propionibacteriaceae</taxon>
        <taxon>Auraticoccus</taxon>
    </lineage>
</organism>
<dbReference type="InterPro" id="IPR052706">
    <property type="entry name" value="Membrane-Transporter-like"/>
</dbReference>
<dbReference type="STRING" id="675864.SAMN04489747_1217"/>
<dbReference type="PANTHER" id="PTHR43310:SF1">
    <property type="entry name" value="SULFATE TRANSPORTER YBAR-RELATED"/>
    <property type="match status" value="1"/>
</dbReference>
<proteinExistence type="predicted"/>
<evidence type="ECO:0000313" key="8">
    <source>
        <dbReference type="Proteomes" id="UP000198546"/>
    </source>
</evidence>
<evidence type="ECO:0000256" key="4">
    <source>
        <dbReference type="ARBA" id="ARBA00023136"/>
    </source>
</evidence>
<protein>
    <submittedName>
        <fullName evidence="7">Sulfate permease, SulP family</fullName>
    </submittedName>
</protein>
<dbReference type="RefSeq" id="WP_090591559.1">
    <property type="nucleotide sequence ID" value="NZ_LT629688.1"/>
</dbReference>
<evidence type="ECO:0000256" key="1">
    <source>
        <dbReference type="ARBA" id="ARBA00004141"/>
    </source>
</evidence>
<keyword evidence="3 5" id="KW-1133">Transmembrane helix</keyword>
<feature type="transmembrane region" description="Helical" evidence="5">
    <location>
        <begin position="104"/>
        <end position="125"/>
    </location>
</feature>
<dbReference type="GO" id="GO:0016020">
    <property type="term" value="C:membrane"/>
    <property type="evidence" value="ECO:0007669"/>
    <property type="project" value="UniProtKB-SubCell"/>
</dbReference>
<evidence type="ECO:0000313" key="7">
    <source>
        <dbReference type="EMBL" id="SDD55334.1"/>
    </source>
</evidence>
<keyword evidence="2 5" id="KW-0812">Transmembrane</keyword>
<dbReference type="Pfam" id="PF00916">
    <property type="entry name" value="Sulfate_transp"/>
    <property type="match status" value="2"/>
</dbReference>
<feature type="transmembrane region" description="Helical" evidence="5">
    <location>
        <begin position="364"/>
        <end position="397"/>
    </location>
</feature>
<dbReference type="PROSITE" id="PS50801">
    <property type="entry name" value="STAS"/>
    <property type="match status" value="1"/>
</dbReference>
<dbReference type="Gene3D" id="3.30.750.24">
    <property type="entry name" value="STAS domain"/>
    <property type="match status" value="1"/>
</dbReference>
<dbReference type="PANTHER" id="PTHR43310">
    <property type="entry name" value="SULFATE TRANSPORTER YBAR-RELATED"/>
    <property type="match status" value="1"/>
</dbReference>